<reference evidence="4 5" key="1">
    <citation type="journal article" date="2015" name="Nature">
        <title>rRNA introns, odd ribosomes, and small enigmatic genomes across a large radiation of phyla.</title>
        <authorList>
            <person name="Brown C.T."/>
            <person name="Hug L.A."/>
            <person name="Thomas B.C."/>
            <person name="Sharon I."/>
            <person name="Castelle C.J."/>
            <person name="Singh A."/>
            <person name="Wilkins M.J."/>
            <person name="Williams K.H."/>
            <person name="Banfield J.F."/>
        </authorList>
    </citation>
    <scope>NUCLEOTIDE SEQUENCE [LARGE SCALE GENOMIC DNA]</scope>
</reference>
<dbReference type="Proteomes" id="UP000034753">
    <property type="component" value="Unassembled WGS sequence"/>
</dbReference>
<dbReference type="AlphaFoldDB" id="A0A0G0WP76"/>
<feature type="domain" description="Response regulatory" evidence="3">
    <location>
        <begin position="3"/>
        <end position="120"/>
    </location>
</feature>
<dbReference type="GO" id="GO:0000160">
    <property type="term" value="P:phosphorelay signal transduction system"/>
    <property type="evidence" value="ECO:0007669"/>
    <property type="project" value="InterPro"/>
</dbReference>
<evidence type="ECO:0000313" key="5">
    <source>
        <dbReference type="Proteomes" id="UP000034753"/>
    </source>
</evidence>
<dbReference type="EMBL" id="LCBN01000013">
    <property type="protein sequence ID" value="KKS13897.1"/>
    <property type="molecule type" value="Genomic_DNA"/>
</dbReference>
<organism evidence="4 5">
    <name type="scientific">Candidatus Daviesbacteria bacterium GW2011_GWB1_41_5</name>
    <dbReference type="NCBI Taxonomy" id="1618429"/>
    <lineage>
        <taxon>Bacteria</taxon>
        <taxon>Candidatus Daviesiibacteriota</taxon>
    </lineage>
</organism>
<dbReference type="SMART" id="SM00448">
    <property type="entry name" value="REC"/>
    <property type="match status" value="1"/>
</dbReference>
<evidence type="ECO:0000313" key="4">
    <source>
        <dbReference type="EMBL" id="KKS13897.1"/>
    </source>
</evidence>
<dbReference type="Gene3D" id="3.40.50.2300">
    <property type="match status" value="1"/>
</dbReference>
<dbReference type="PROSITE" id="PS50110">
    <property type="entry name" value="RESPONSE_REGULATORY"/>
    <property type="match status" value="1"/>
</dbReference>
<dbReference type="PANTHER" id="PTHR44591:SF3">
    <property type="entry name" value="RESPONSE REGULATORY DOMAIN-CONTAINING PROTEIN"/>
    <property type="match status" value="1"/>
</dbReference>
<dbReference type="InterPro" id="IPR001789">
    <property type="entry name" value="Sig_transdc_resp-reg_receiver"/>
</dbReference>
<dbReference type="SUPFAM" id="SSF52172">
    <property type="entry name" value="CheY-like"/>
    <property type="match status" value="1"/>
</dbReference>
<sequence length="128" mass="14124">MAKVLIIEDEKAMSDLVALKFKMDGFEVGQAMSLSEAKTMLSGSGPFDAILTDFLLPDGQLVDFLASMRADPRFAKLPVVVMTNYVEDLNQQQLKDLGVSEVLVKYQVVPAQMVERVKSLIPQKTAVM</sequence>
<name>A0A0G0WP76_9BACT</name>
<accession>A0A0G0WP76</accession>
<feature type="modified residue" description="4-aspartylphosphate" evidence="2">
    <location>
        <position position="53"/>
    </location>
</feature>
<dbReference type="Pfam" id="PF00072">
    <property type="entry name" value="Response_reg"/>
    <property type="match status" value="1"/>
</dbReference>
<dbReference type="PANTHER" id="PTHR44591">
    <property type="entry name" value="STRESS RESPONSE REGULATOR PROTEIN 1"/>
    <property type="match status" value="1"/>
</dbReference>
<evidence type="ECO:0000259" key="3">
    <source>
        <dbReference type="PROSITE" id="PS50110"/>
    </source>
</evidence>
<comment type="caution">
    <text evidence="4">The sequence shown here is derived from an EMBL/GenBank/DDBJ whole genome shotgun (WGS) entry which is preliminary data.</text>
</comment>
<dbReference type="InterPro" id="IPR011006">
    <property type="entry name" value="CheY-like_superfamily"/>
</dbReference>
<protein>
    <recommendedName>
        <fullName evidence="3">Response regulatory domain-containing protein</fullName>
    </recommendedName>
</protein>
<gene>
    <name evidence="4" type="ORF">UU67_C0013G0004</name>
</gene>
<proteinExistence type="predicted"/>
<evidence type="ECO:0000256" key="1">
    <source>
        <dbReference type="ARBA" id="ARBA00022553"/>
    </source>
</evidence>
<keyword evidence="1 2" id="KW-0597">Phosphoprotein</keyword>
<dbReference type="InterPro" id="IPR050595">
    <property type="entry name" value="Bact_response_regulator"/>
</dbReference>
<evidence type="ECO:0000256" key="2">
    <source>
        <dbReference type="PROSITE-ProRule" id="PRU00169"/>
    </source>
</evidence>